<dbReference type="HOGENOM" id="CLU_2238388_0_0_1"/>
<dbReference type="Proteomes" id="UP000054485">
    <property type="component" value="Unassembled WGS sequence"/>
</dbReference>
<accession>A0A0C9ZGM9</accession>
<reference evidence="2" key="2">
    <citation type="submission" date="2015-01" db="EMBL/GenBank/DDBJ databases">
        <title>Evolutionary Origins and Diversification of the Mycorrhizal Mutualists.</title>
        <authorList>
            <consortium name="DOE Joint Genome Institute"/>
            <consortium name="Mycorrhizal Genomics Consortium"/>
            <person name="Kohler A."/>
            <person name="Kuo A."/>
            <person name="Nagy L.G."/>
            <person name="Floudas D."/>
            <person name="Copeland A."/>
            <person name="Barry K.W."/>
            <person name="Cichocki N."/>
            <person name="Veneault-Fourrey C."/>
            <person name="LaButti K."/>
            <person name="Lindquist E.A."/>
            <person name="Lipzen A."/>
            <person name="Lundell T."/>
            <person name="Morin E."/>
            <person name="Murat C."/>
            <person name="Riley R."/>
            <person name="Ohm R."/>
            <person name="Sun H."/>
            <person name="Tunlid A."/>
            <person name="Henrissat B."/>
            <person name="Grigoriev I.V."/>
            <person name="Hibbett D.S."/>
            <person name="Martin F."/>
        </authorList>
    </citation>
    <scope>NUCLEOTIDE SEQUENCE [LARGE SCALE GENOMIC DNA]</scope>
    <source>
        <strain evidence="2">UH-Slu-Lm8-n1</strain>
    </source>
</reference>
<dbReference type="EMBL" id="KN835521">
    <property type="protein sequence ID" value="KIK36535.1"/>
    <property type="molecule type" value="Genomic_DNA"/>
</dbReference>
<name>A0A0C9ZGM9_9AGAM</name>
<reference evidence="1 2" key="1">
    <citation type="submission" date="2014-04" db="EMBL/GenBank/DDBJ databases">
        <authorList>
            <consortium name="DOE Joint Genome Institute"/>
            <person name="Kuo A."/>
            <person name="Ruytinx J."/>
            <person name="Rineau F."/>
            <person name="Colpaert J."/>
            <person name="Kohler A."/>
            <person name="Nagy L.G."/>
            <person name="Floudas D."/>
            <person name="Copeland A."/>
            <person name="Barry K.W."/>
            <person name="Cichocki N."/>
            <person name="Veneault-Fourrey C."/>
            <person name="LaButti K."/>
            <person name="Lindquist E.A."/>
            <person name="Lipzen A."/>
            <person name="Lundell T."/>
            <person name="Morin E."/>
            <person name="Murat C."/>
            <person name="Sun H."/>
            <person name="Tunlid A."/>
            <person name="Henrissat B."/>
            <person name="Grigoriev I.V."/>
            <person name="Hibbett D.S."/>
            <person name="Martin F."/>
            <person name="Nordberg H.P."/>
            <person name="Cantor M.N."/>
            <person name="Hua S.X."/>
        </authorList>
    </citation>
    <scope>NUCLEOTIDE SEQUENCE [LARGE SCALE GENOMIC DNA]</scope>
    <source>
        <strain evidence="1 2">UH-Slu-Lm8-n1</strain>
    </source>
</reference>
<sequence>MKMRLPPYTTSPLTLLCCWAKRARRLHCLMFFSNGASDEARKAPLAMCTSSAHTALTLVGLRMSDGAVVRINILERRHPPRPSTSFLWFVVVKIEDSWSVAQKPF</sequence>
<protein>
    <submittedName>
        <fullName evidence="1">Uncharacterized protein</fullName>
    </submittedName>
</protein>
<organism evidence="1 2">
    <name type="scientific">Suillus luteus UH-Slu-Lm8-n1</name>
    <dbReference type="NCBI Taxonomy" id="930992"/>
    <lineage>
        <taxon>Eukaryota</taxon>
        <taxon>Fungi</taxon>
        <taxon>Dikarya</taxon>
        <taxon>Basidiomycota</taxon>
        <taxon>Agaricomycotina</taxon>
        <taxon>Agaricomycetes</taxon>
        <taxon>Agaricomycetidae</taxon>
        <taxon>Boletales</taxon>
        <taxon>Suillineae</taxon>
        <taxon>Suillaceae</taxon>
        <taxon>Suillus</taxon>
    </lineage>
</organism>
<gene>
    <name evidence="1" type="ORF">CY34DRAFT_510247</name>
</gene>
<dbReference type="InParanoid" id="A0A0C9ZGM9"/>
<dbReference type="AlphaFoldDB" id="A0A0C9ZGM9"/>
<evidence type="ECO:0000313" key="2">
    <source>
        <dbReference type="Proteomes" id="UP000054485"/>
    </source>
</evidence>
<proteinExistence type="predicted"/>
<keyword evidence="2" id="KW-1185">Reference proteome</keyword>
<evidence type="ECO:0000313" key="1">
    <source>
        <dbReference type="EMBL" id="KIK36535.1"/>
    </source>
</evidence>